<protein>
    <submittedName>
        <fullName evidence="1">Uncharacterized protein</fullName>
    </submittedName>
</protein>
<keyword evidence="2" id="KW-1185">Reference proteome</keyword>
<name>A0ACC1TQD7_9AGAR</name>
<evidence type="ECO:0000313" key="1">
    <source>
        <dbReference type="EMBL" id="KAJ3806950.1"/>
    </source>
</evidence>
<reference evidence="1" key="1">
    <citation type="submission" date="2022-09" db="EMBL/GenBank/DDBJ databases">
        <title>A Global Phylogenomic Analysis of the Shiitake Genus Lentinula.</title>
        <authorList>
            <consortium name="DOE Joint Genome Institute"/>
            <person name="Sierra-Patev S."/>
            <person name="Min B."/>
            <person name="Naranjo-Ortiz M."/>
            <person name="Looney B."/>
            <person name="Konkel Z."/>
            <person name="Slot J.C."/>
            <person name="Sakamoto Y."/>
            <person name="Steenwyk J.L."/>
            <person name="Rokas A."/>
            <person name="Carro J."/>
            <person name="Camarero S."/>
            <person name="Ferreira P."/>
            <person name="Molpeceres G."/>
            <person name="Ruiz-Duenas F.J."/>
            <person name="Serrano A."/>
            <person name="Henrissat B."/>
            <person name="Drula E."/>
            <person name="Hughes K.W."/>
            <person name="Mata J.L."/>
            <person name="Ishikawa N.K."/>
            <person name="Vargas-Isla R."/>
            <person name="Ushijima S."/>
            <person name="Smith C.A."/>
            <person name="Ahrendt S."/>
            <person name="Andreopoulos W."/>
            <person name="He G."/>
            <person name="Labutti K."/>
            <person name="Lipzen A."/>
            <person name="Ng V."/>
            <person name="Riley R."/>
            <person name="Sandor L."/>
            <person name="Barry K."/>
            <person name="Martinez A.T."/>
            <person name="Xiao Y."/>
            <person name="Gibbons J.G."/>
            <person name="Terashima K."/>
            <person name="Grigoriev I.V."/>
            <person name="Hibbett D.S."/>
        </authorList>
    </citation>
    <scope>NUCLEOTIDE SEQUENCE</scope>
    <source>
        <strain evidence="1">TMI1499</strain>
    </source>
</reference>
<dbReference type="Proteomes" id="UP001163835">
    <property type="component" value="Unassembled WGS sequence"/>
</dbReference>
<dbReference type="EMBL" id="MU795358">
    <property type="protein sequence ID" value="KAJ3806950.1"/>
    <property type="molecule type" value="Genomic_DNA"/>
</dbReference>
<accession>A0ACC1TQD7</accession>
<proteinExistence type="predicted"/>
<gene>
    <name evidence="1" type="ORF">F5876DRAFT_80171</name>
</gene>
<organism evidence="1 2">
    <name type="scientific">Lentinula aff. lateritia</name>
    <dbReference type="NCBI Taxonomy" id="2804960"/>
    <lineage>
        <taxon>Eukaryota</taxon>
        <taxon>Fungi</taxon>
        <taxon>Dikarya</taxon>
        <taxon>Basidiomycota</taxon>
        <taxon>Agaricomycotina</taxon>
        <taxon>Agaricomycetes</taxon>
        <taxon>Agaricomycetidae</taxon>
        <taxon>Agaricales</taxon>
        <taxon>Marasmiineae</taxon>
        <taxon>Omphalotaceae</taxon>
        <taxon>Lentinula</taxon>
    </lineage>
</organism>
<sequence length="267" mass="30326">MALKILTCESTKSLQASDAKKRSDELDMLQKIATAQPSHRDFEYNLILHDSFEFQGPHGQHICLVADVLDYSCVTKQILCSLEYLHDVCGIVHTDIKHDNILFRLSDVEAIVAHGLTTEPSVSYDGGPGVIVVPSFSQPLPLSLEDTTPTTHLKAVPADAGYFTEFLMRFWLFEFSSHRDKWGAEEDHLVRMTEALATNFDPTFLSKCKYSQKFFNSDGCWKNFTSHKEPTWVLEELLAEFAFVDLGKNEERANARELFEDPWLADD</sequence>
<evidence type="ECO:0000313" key="2">
    <source>
        <dbReference type="Proteomes" id="UP001163835"/>
    </source>
</evidence>
<comment type="caution">
    <text evidence="1">The sequence shown here is derived from an EMBL/GenBank/DDBJ whole genome shotgun (WGS) entry which is preliminary data.</text>
</comment>